<protein>
    <submittedName>
        <fullName evidence="1">Uncharacterized protein</fullName>
    </submittedName>
</protein>
<sequence>MSQTELTDNQLLFYFDEMLAVDEMRFVEQALRDSQELQKRLALLAQSRDRGVHSVGEIWRNDRLSCPARSQLGNYLLGTLDQTNSDYIQFHAETIGCRICTANLEDMQKAADSTPETKQRRQRFFQTSAGHLRKFSH</sequence>
<dbReference type="AlphaFoldDB" id="A0A3B1DA25"/>
<name>A0A3B1DA25_9ZZZZ</name>
<proteinExistence type="predicted"/>
<organism evidence="1">
    <name type="scientific">hydrothermal vent metagenome</name>
    <dbReference type="NCBI Taxonomy" id="652676"/>
    <lineage>
        <taxon>unclassified sequences</taxon>
        <taxon>metagenomes</taxon>
        <taxon>ecological metagenomes</taxon>
    </lineage>
</organism>
<accession>A0A3B1DA25</accession>
<dbReference type="EMBL" id="UOGL01000359">
    <property type="protein sequence ID" value="VAX39696.1"/>
    <property type="molecule type" value="Genomic_DNA"/>
</dbReference>
<evidence type="ECO:0000313" key="1">
    <source>
        <dbReference type="EMBL" id="VAX39696.1"/>
    </source>
</evidence>
<gene>
    <name evidence="1" type="ORF">MNBD_PLANCTO02-646</name>
</gene>
<reference evidence="1" key="1">
    <citation type="submission" date="2018-06" db="EMBL/GenBank/DDBJ databases">
        <authorList>
            <person name="Zhirakovskaya E."/>
        </authorList>
    </citation>
    <scope>NUCLEOTIDE SEQUENCE</scope>
</reference>